<name>A0A0E0MSW2_ORYRU</name>
<proteinExistence type="predicted"/>
<reference evidence="2" key="1">
    <citation type="submission" date="2013-06" db="EMBL/GenBank/DDBJ databases">
        <authorList>
            <person name="Zhao Q."/>
        </authorList>
    </citation>
    <scope>NUCLEOTIDE SEQUENCE</scope>
    <source>
        <strain evidence="2">cv. W1943</strain>
    </source>
</reference>
<evidence type="ECO:0000313" key="1">
    <source>
        <dbReference type="EnsemblPlants" id="ORUFI01G07370.1"/>
    </source>
</evidence>
<organism evidence="1 2">
    <name type="scientific">Oryza rufipogon</name>
    <name type="common">Brownbeard rice</name>
    <name type="synonym">Asian wild rice</name>
    <dbReference type="NCBI Taxonomy" id="4529"/>
    <lineage>
        <taxon>Eukaryota</taxon>
        <taxon>Viridiplantae</taxon>
        <taxon>Streptophyta</taxon>
        <taxon>Embryophyta</taxon>
        <taxon>Tracheophyta</taxon>
        <taxon>Spermatophyta</taxon>
        <taxon>Magnoliopsida</taxon>
        <taxon>Liliopsida</taxon>
        <taxon>Poales</taxon>
        <taxon>Poaceae</taxon>
        <taxon>BOP clade</taxon>
        <taxon>Oryzoideae</taxon>
        <taxon>Oryzeae</taxon>
        <taxon>Oryzinae</taxon>
        <taxon>Oryza</taxon>
    </lineage>
</organism>
<dbReference type="Gramene" id="ORUFI01G07370.1">
    <property type="protein sequence ID" value="ORUFI01G07370.1"/>
    <property type="gene ID" value="ORUFI01G07370"/>
</dbReference>
<dbReference type="eggNOG" id="ENOG502S7JN">
    <property type="taxonomic scope" value="Eukaryota"/>
</dbReference>
<evidence type="ECO:0000313" key="2">
    <source>
        <dbReference type="Proteomes" id="UP000008022"/>
    </source>
</evidence>
<dbReference type="EnsemblPlants" id="ORUFI01G07370.1">
    <property type="protein sequence ID" value="ORUFI01G07370.1"/>
    <property type="gene ID" value="ORUFI01G07370"/>
</dbReference>
<dbReference type="Proteomes" id="UP000008022">
    <property type="component" value="Unassembled WGS sequence"/>
</dbReference>
<reference evidence="1" key="2">
    <citation type="submission" date="2015-06" db="UniProtKB">
        <authorList>
            <consortium name="EnsemblPlants"/>
        </authorList>
    </citation>
    <scope>IDENTIFICATION</scope>
</reference>
<protein>
    <submittedName>
        <fullName evidence="1">Uncharacterized protein</fullName>
    </submittedName>
</protein>
<accession>A0A0E0MSW2</accession>
<sequence>MVRKKMPVMNFSYSNVSPADFFTSTTKKDGVTSKISASIASCPFLPSLDPWSFTSPSCFFTLKLSVSAICSSFDTIADAGFCVMNRESAFCSLSFSNRPDRSNPLEREMMSNAFKLTGFKELAGSFALPSLSLCATRRVEQPVLLLTLLEGAQPKVRHFEVAILVDEEVLWLEVSVVDTAAVTEVHSPYQLLEVLPRSILLESPPGYPAEELTTPDILHCKVYLALAGHDLVQLDDVGVANEAHDGDLSLDLVNHADTQYLFLVNDLDGDALVGCKVPCMVHLGEGALPEHAAELIPVHEDGRLLLHPAGFFRDSSVQKKQMGGFVYKRLLCATSGLLPPSLIHVMEG</sequence>
<keyword evidence="2" id="KW-1185">Reference proteome</keyword>
<dbReference type="AlphaFoldDB" id="A0A0E0MSW2"/>
<dbReference type="HOGENOM" id="CLU_835163_0_0_1"/>